<name>A0ABX1PX99_9RHOO</name>
<sequence length="155" mass="17098">MNTFKALVDHLAALLHTDLEGVERLIRWPEAEGLQRRGSFMRKETFARAYAGGCVHERVTANLVEVTPLAHDHIEALSGVQDRVGFLLANITKSAPIGSVRRLCGLSFGQMGQVLGVHHQTARALCGPSWLYYRDHDRLFARLAPTLAGWVGARG</sequence>
<comment type="caution">
    <text evidence="1">The sequence shown here is derived from an EMBL/GenBank/DDBJ whole genome shotgun (WGS) entry which is preliminary data.</text>
</comment>
<organism evidence="1 2">
    <name type="scientific">Aromatoleum toluvorans</name>
    <dbReference type="NCBI Taxonomy" id="92002"/>
    <lineage>
        <taxon>Bacteria</taxon>
        <taxon>Pseudomonadati</taxon>
        <taxon>Pseudomonadota</taxon>
        <taxon>Betaproteobacteria</taxon>
        <taxon>Rhodocyclales</taxon>
        <taxon>Rhodocyclaceae</taxon>
        <taxon>Aromatoleum</taxon>
    </lineage>
</organism>
<dbReference type="RefSeq" id="WP_169255854.1">
    <property type="nucleotide sequence ID" value="NZ_WTVN01000012.1"/>
</dbReference>
<keyword evidence="2" id="KW-1185">Reference proteome</keyword>
<proteinExistence type="predicted"/>
<dbReference type="EMBL" id="WTVN01000012">
    <property type="protein sequence ID" value="NMG43978.1"/>
    <property type="molecule type" value="Genomic_DNA"/>
</dbReference>
<accession>A0ABX1PX99</accession>
<evidence type="ECO:0000313" key="2">
    <source>
        <dbReference type="Proteomes" id="UP000623795"/>
    </source>
</evidence>
<protein>
    <submittedName>
        <fullName evidence="1">Uncharacterized protein</fullName>
    </submittedName>
</protein>
<reference evidence="1 2" key="1">
    <citation type="submission" date="2019-12" db="EMBL/GenBank/DDBJ databases">
        <title>Comparative genomics gives insights into the taxonomy of the Azoarcus-Aromatoleum group and reveals separate origins of nif in the plant-associated Azoarcus and non-plant-associated Aromatoleum sub-groups.</title>
        <authorList>
            <person name="Lafos M."/>
            <person name="Maluk M."/>
            <person name="Batista M."/>
            <person name="Junghare M."/>
            <person name="Carmona M."/>
            <person name="Faoro H."/>
            <person name="Cruz L.M."/>
            <person name="Battistoni F."/>
            <person name="De Souza E."/>
            <person name="Pedrosa F."/>
            <person name="Chen W.-M."/>
            <person name="Poole P.S."/>
            <person name="Dixon R.A."/>
            <person name="James E.K."/>
        </authorList>
    </citation>
    <scope>NUCLEOTIDE SEQUENCE [LARGE SCALE GENOMIC DNA]</scope>
    <source>
        <strain evidence="1 2">Td21</strain>
    </source>
</reference>
<dbReference type="Proteomes" id="UP000623795">
    <property type="component" value="Unassembled WGS sequence"/>
</dbReference>
<evidence type="ECO:0000313" key="1">
    <source>
        <dbReference type="EMBL" id="NMG43978.1"/>
    </source>
</evidence>
<gene>
    <name evidence="1" type="ORF">GPA22_09585</name>
</gene>